<dbReference type="GO" id="GO:0005886">
    <property type="term" value="C:plasma membrane"/>
    <property type="evidence" value="ECO:0007669"/>
    <property type="project" value="TreeGrafter"/>
</dbReference>
<evidence type="ECO:0000313" key="4">
    <source>
        <dbReference type="WBParaSite" id="nRc.2.0.1.t35148-RA"/>
    </source>
</evidence>
<dbReference type="Gene3D" id="2.30.29.30">
    <property type="entry name" value="Pleckstrin-homology domain (PH domain)/Phosphotyrosine-binding domain (PTB)"/>
    <property type="match status" value="1"/>
</dbReference>
<organism evidence="3 4">
    <name type="scientific">Romanomermis culicivorax</name>
    <name type="common">Nematode worm</name>
    <dbReference type="NCBI Taxonomy" id="13658"/>
    <lineage>
        <taxon>Eukaryota</taxon>
        <taxon>Metazoa</taxon>
        <taxon>Ecdysozoa</taxon>
        <taxon>Nematoda</taxon>
        <taxon>Enoplea</taxon>
        <taxon>Dorylaimia</taxon>
        <taxon>Mermithida</taxon>
        <taxon>Mermithoidea</taxon>
        <taxon>Mermithidae</taxon>
        <taxon>Romanomermis</taxon>
    </lineage>
</organism>
<keyword evidence="3" id="KW-1185">Reference proteome</keyword>
<dbReference type="Proteomes" id="UP000887565">
    <property type="component" value="Unplaced"/>
</dbReference>
<dbReference type="PANTHER" id="PTHR10336:SF209">
    <property type="entry name" value="PHOSPHOINOSITIDE PHOSPHOLIPASE C"/>
    <property type="match status" value="1"/>
</dbReference>
<dbReference type="GO" id="GO:0005509">
    <property type="term" value="F:calcium ion binding"/>
    <property type="evidence" value="ECO:0007669"/>
    <property type="project" value="InterPro"/>
</dbReference>
<name>A0A915K8T6_ROMCU</name>
<feature type="domain" description="EF-hand" evidence="2">
    <location>
        <begin position="148"/>
        <end position="183"/>
    </location>
</feature>
<proteinExistence type="predicted"/>
<dbReference type="GO" id="GO:0035556">
    <property type="term" value="P:intracellular signal transduction"/>
    <property type="evidence" value="ECO:0007669"/>
    <property type="project" value="InterPro"/>
</dbReference>
<dbReference type="GO" id="GO:0004435">
    <property type="term" value="F:phosphatidylinositol-4,5-bisphosphate phospholipase C activity"/>
    <property type="evidence" value="ECO:0007669"/>
    <property type="project" value="TreeGrafter"/>
</dbReference>
<dbReference type="SUPFAM" id="SSF50729">
    <property type="entry name" value="PH domain-like"/>
    <property type="match status" value="1"/>
</dbReference>
<dbReference type="InterPro" id="IPR001192">
    <property type="entry name" value="PI-PLC_fam"/>
</dbReference>
<dbReference type="Pfam" id="PF14788">
    <property type="entry name" value="EF-hand_10"/>
    <property type="match status" value="1"/>
</dbReference>
<dbReference type="InterPro" id="IPR011992">
    <property type="entry name" value="EF-hand-dom_pair"/>
</dbReference>
<evidence type="ECO:0000259" key="2">
    <source>
        <dbReference type="PROSITE" id="PS50222"/>
    </source>
</evidence>
<dbReference type="Pfam" id="PF09279">
    <property type="entry name" value="EF-hand_like"/>
    <property type="match status" value="1"/>
</dbReference>
<keyword evidence="1" id="KW-0106">Calcium</keyword>
<dbReference type="Gene3D" id="1.10.238.10">
    <property type="entry name" value="EF-hand"/>
    <property type="match status" value="2"/>
</dbReference>
<dbReference type="PROSITE" id="PS00018">
    <property type="entry name" value="EF_HAND_1"/>
    <property type="match status" value="1"/>
</dbReference>
<dbReference type="InterPro" id="IPR011993">
    <property type="entry name" value="PH-like_dom_sf"/>
</dbReference>
<dbReference type="SUPFAM" id="SSF47473">
    <property type="entry name" value="EF-hand"/>
    <property type="match status" value="1"/>
</dbReference>
<evidence type="ECO:0000256" key="1">
    <source>
        <dbReference type="ARBA" id="ARBA00022837"/>
    </source>
</evidence>
<dbReference type="InterPro" id="IPR002048">
    <property type="entry name" value="EF_hand_dom"/>
</dbReference>
<sequence>MLNIEDTSVAEIEKSLIEIKRGIFLQRIRKGCLDDPSNVLLTEDEDFLIYENRKKSKYRFDGDKRLPISEILEIRSGWRTDNFQKLSSNPKFCNNILESRCFSIIFRHPIFLIKSLDFVAQTIEMQDYFVNGLRYLINKIRKEIHCFNEEKWLKEQFIKADKNKNGTLSFKEVWNLLSYLNLELDEKQAKRLFELADFRKNNQLFGEESLDFDEFLVFFRSLTQRTELKSIMCGYSRNKKEYFTIEDLKNFVENVQKRPVISDEECEQILDIFEPELPNKIAKILSVTGYFSVKNCTE</sequence>
<dbReference type="InterPro" id="IPR015359">
    <property type="entry name" value="PLC_EF-hand-like"/>
</dbReference>
<dbReference type="PANTHER" id="PTHR10336">
    <property type="entry name" value="PHOSPHOINOSITIDE-SPECIFIC PHOSPHOLIPASE C FAMILY PROTEIN"/>
    <property type="match status" value="1"/>
</dbReference>
<reference evidence="4" key="1">
    <citation type="submission" date="2022-11" db="UniProtKB">
        <authorList>
            <consortium name="WormBaseParasite"/>
        </authorList>
    </citation>
    <scope>IDENTIFICATION</scope>
</reference>
<dbReference type="PROSITE" id="PS50222">
    <property type="entry name" value="EF_HAND_2"/>
    <property type="match status" value="1"/>
</dbReference>
<dbReference type="InterPro" id="IPR018247">
    <property type="entry name" value="EF_Hand_1_Ca_BS"/>
</dbReference>
<evidence type="ECO:0000313" key="3">
    <source>
        <dbReference type="Proteomes" id="UP000887565"/>
    </source>
</evidence>
<accession>A0A915K8T6</accession>
<dbReference type="OMA" id="VICHIFF"/>
<protein>
    <submittedName>
        <fullName evidence="4">EF-hand domain-containing protein</fullName>
    </submittedName>
</protein>
<dbReference type="AlphaFoldDB" id="A0A915K8T6"/>
<dbReference type="WBParaSite" id="nRc.2.0.1.t35148-RA">
    <property type="protein sequence ID" value="nRc.2.0.1.t35148-RA"/>
    <property type="gene ID" value="nRc.2.0.1.g35148"/>
</dbReference>
<dbReference type="InterPro" id="IPR039504">
    <property type="entry name" value="PLC-delta3_EF-hand"/>
</dbReference>